<dbReference type="EMBL" id="CM010717">
    <property type="protein sequence ID" value="RZC56595.1"/>
    <property type="molecule type" value="Genomic_DNA"/>
</dbReference>
<sequence>MSMFLASTTIQSSKTLSSITALVVVFQCANRRKLLLRAGAAVVRRWYDMVYGLAVWKQADCGKGSGIF</sequence>
<evidence type="ECO:0000313" key="2">
    <source>
        <dbReference type="Proteomes" id="UP000316621"/>
    </source>
</evidence>
<evidence type="ECO:0000313" key="1">
    <source>
        <dbReference type="EMBL" id="RZC56595.1"/>
    </source>
</evidence>
<name>A0A4Y7JAE9_PAPSO</name>
<protein>
    <submittedName>
        <fullName evidence="1">Uncharacterized protein</fullName>
    </submittedName>
</protein>
<dbReference type="Gramene" id="RZC56595">
    <property type="protein sequence ID" value="RZC56595"/>
    <property type="gene ID" value="C5167_015443"/>
</dbReference>
<organism evidence="1 2">
    <name type="scientific">Papaver somniferum</name>
    <name type="common">Opium poppy</name>
    <dbReference type="NCBI Taxonomy" id="3469"/>
    <lineage>
        <taxon>Eukaryota</taxon>
        <taxon>Viridiplantae</taxon>
        <taxon>Streptophyta</taxon>
        <taxon>Embryophyta</taxon>
        <taxon>Tracheophyta</taxon>
        <taxon>Spermatophyta</taxon>
        <taxon>Magnoliopsida</taxon>
        <taxon>Ranunculales</taxon>
        <taxon>Papaveraceae</taxon>
        <taxon>Papaveroideae</taxon>
        <taxon>Papaver</taxon>
    </lineage>
</organism>
<reference evidence="1 2" key="1">
    <citation type="journal article" date="2018" name="Science">
        <title>The opium poppy genome and morphinan production.</title>
        <authorList>
            <person name="Guo L."/>
            <person name="Winzer T."/>
            <person name="Yang X."/>
            <person name="Li Y."/>
            <person name="Ning Z."/>
            <person name="He Z."/>
            <person name="Teodor R."/>
            <person name="Lu Y."/>
            <person name="Bowser T.A."/>
            <person name="Graham I.A."/>
            <person name="Ye K."/>
        </authorList>
    </citation>
    <scope>NUCLEOTIDE SEQUENCE [LARGE SCALE GENOMIC DNA]</scope>
    <source>
        <strain evidence="2">cv. HN1</strain>
        <tissue evidence="1">Leaves</tissue>
    </source>
</reference>
<keyword evidence="2" id="KW-1185">Reference proteome</keyword>
<gene>
    <name evidence="1" type="ORF">C5167_015443</name>
</gene>
<dbReference type="Proteomes" id="UP000316621">
    <property type="component" value="Chromosome 3"/>
</dbReference>
<dbReference type="AlphaFoldDB" id="A0A4Y7JAE9"/>
<proteinExistence type="predicted"/>
<accession>A0A4Y7JAE9</accession>